<accession>A0A165LEJ5</accession>
<gene>
    <name evidence="2" type="ORF">DAEQUDRAFT_741342</name>
</gene>
<proteinExistence type="predicted"/>
<organism evidence="2 3">
    <name type="scientific">Daedalea quercina L-15889</name>
    <dbReference type="NCBI Taxonomy" id="1314783"/>
    <lineage>
        <taxon>Eukaryota</taxon>
        <taxon>Fungi</taxon>
        <taxon>Dikarya</taxon>
        <taxon>Basidiomycota</taxon>
        <taxon>Agaricomycotina</taxon>
        <taxon>Agaricomycetes</taxon>
        <taxon>Polyporales</taxon>
        <taxon>Fomitopsis</taxon>
    </lineage>
</organism>
<protein>
    <recommendedName>
        <fullName evidence="1">F-box domain-containing protein</fullName>
    </recommendedName>
</protein>
<dbReference type="STRING" id="1314783.A0A165LEJ5"/>
<dbReference type="AlphaFoldDB" id="A0A165LEJ5"/>
<dbReference type="Gene3D" id="1.20.1280.50">
    <property type="match status" value="1"/>
</dbReference>
<dbReference type="InterPro" id="IPR001810">
    <property type="entry name" value="F-box_dom"/>
</dbReference>
<sequence>MVVSIRQLPYELLSLVFETTNADTLEYDSVYRAVKTLLNLGAVCAHWRGIVRSTPILWTTIHLGTDIRLLELYLRYSSNALITVYSVDPWNTSWPINVRPLVPHVVRIAKLDLRLKPAVSTEASWYHVCSLLNCFMPSLKWLRVDASDLEHFALPPINLGLFPRLQSLILCETEPIWDAPELAQLTVLEMRGFLWQQQPTLDELLRLLSAMPHLQTCVFVQCGLKITCNYQENAAELPTRSVVPLHDVESLTLIDDARHRPLVVVLEYLSLPSTATINLTQAPRRDSTPTPAFLPDPEVLRIRHWKSRLRSALLEPERPLSDEDTLGLHRLFTIMENYELMTVERLARTHITIVLHIISSMPAGKVHRTGEFKFRQRAYVLVMKWQALFNT</sequence>
<reference evidence="2 3" key="1">
    <citation type="journal article" date="2016" name="Mol. Biol. Evol.">
        <title>Comparative Genomics of Early-Diverging Mushroom-Forming Fungi Provides Insights into the Origins of Lignocellulose Decay Capabilities.</title>
        <authorList>
            <person name="Nagy L.G."/>
            <person name="Riley R."/>
            <person name="Tritt A."/>
            <person name="Adam C."/>
            <person name="Daum C."/>
            <person name="Floudas D."/>
            <person name="Sun H."/>
            <person name="Yadav J.S."/>
            <person name="Pangilinan J."/>
            <person name="Larsson K.H."/>
            <person name="Matsuura K."/>
            <person name="Barry K."/>
            <person name="Labutti K."/>
            <person name="Kuo R."/>
            <person name="Ohm R.A."/>
            <person name="Bhattacharya S.S."/>
            <person name="Shirouzu T."/>
            <person name="Yoshinaga Y."/>
            <person name="Martin F.M."/>
            <person name="Grigoriev I.V."/>
            <person name="Hibbett D.S."/>
        </authorList>
    </citation>
    <scope>NUCLEOTIDE SEQUENCE [LARGE SCALE GENOMIC DNA]</scope>
    <source>
        <strain evidence="2 3">L-15889</strain>
    </source>
</reference>
<feature type="domain" description="F-box" evidence="1">
    <location>
        <begin position="5"/>
        <end position="63"/>
    </location>
</feature>
<dbReference type="EMBL" id="KV429132">
    <property type="protein sequence ID" value="KZT64314.1"/>
    <property type="molecule type" value="Genomic_DNA"/>
</dbReference>
<keyword evidence="3" id="KW-1185">Reference proteome</keyword>
<dbReference type="Proteomes" id="UP000076727">
    <property type="component" value="Unassembled WGS sequence"/>
</dbReference>
<dbReference type="Pfam" id="PF12937">
    <property type="entry name" value="F-box-like"/>
    <property type="match status" value="1"/>
</dbReference>
<evidence type="ECO:0000313" key="3">
    <source>
        <dbReference type="Proteomes" id="UP000076727"/>
    </source>
</evidence>
<name>A0A165LEJ5_9APHY</name>
<evidence type="ECO:0000259" key="1">
    <source>
        <dbReference type="Pfam" id="PF12937"/>
    </source>
</evidence>
<evidence type="ECO:0000313" key="2">
    <source>
        <dbReference type="EMBL" id="KZT64314.1"/>
    </source>
</evidence>
<dbReference type="OrthoDB" id="2269034at2759"/>